<dbReference type="GeneID" id="106723438"/>
<dbReference type="SUPFAM" id="SSF109640">
    <property type="entry name" value="KRAB domain (Kruppel-associated box)"/>
    <property type="match status" value="1"/>
</dbReference>
<keyword evidence="5" id="KW-0677">Repeat</keyword>
<keyword evidence="9" id="KW-0238">DNA-binding</keyword>
<keyword evidence="11" id="KW-0539">Nucleus</keyword>
<dbReference type="PROSITE" id="PS50805">
    <property type="entry name" value="KRAB"/>
    <property type="match status" value="1"/>
</dbReference>
<evidence type="ECO:0000256" key="10">
    <source>
        <dbReference type="ARBA" id="ARBA00023163"/>
    </source>
</evidence>
<gene>
    <name evidence="18" type="primary">LOC106723438</name>
</gene>
<dbReference type="KEGG" id="asn:106723438"/>
<dbReference type="GO" id="GO:0008270">
    <property type="term" value="F:zinc ion binding"/>
    <property type="evidence" value="ECO:0007669"/>
    <property type="project" value="UniProtKB-KW"/>
</dbReference>
<reference evidence="18" key="1">
    <citation type="submission" date="2025-08" db="UniProtKB">
        <authorList>
            <consortium name="RefSeq"/>
        </authorList>
    </citation>
    <scope>IDENTIFICATION</scope>
</reference>
<evidence type="ECO:0000256" key="4">
    <source>
        <dbReference type="ARBA" id="ARBA00022723"/>
    </source>
</evidence>
<evidence type="ECO:0000259" key="15">
    <source>
        <dbReference type="PROSITE" id="PS50805"/>
    </source>
</evidence>
<evidence type="ECO:0000256" key="3">
    <source>
        <dbReference type="ARBA" id="ARBA00006991"/>
    </source>
</evidence>
<dbReference type="FunFam" id="3.30.160.60:FF:001882">
    <property type="entry name" value="Zinc finger protein 473"/>
    <property type="match status" value="1"/>
</dbReference>
<dbReference type="FunFam" id="3.30.160.60:FF:002134">
    <property type="entry name" value="Zinc finger protein 616"/>
    <property type="match status" value="1"/>
</dbReference>
<dbReference type="InterPro" id="IPR013087">
    <property type="entry name" value="Znf_C2H2_type"/>
</dbReference>
<evidence type="ECO:0000256" key="11">
    <source>
        <dbReference type="ARBA" id="ARBA00023242"/>
    </source>
</evidence>
<dbReference type="InterPro" id="IPR036236">
    <property type="entry name" value="Znf_C2H2_sf"/>
</dbReference>
<dbReference type="PROSITE" id="PS00028">
    <property type="entry name" value="ZINC_FINGER_C2H2_1"/>
    <property type="match status" value="7"/>
</dbReference>
<protein>
    <submittedName>
        <fullName evidence="18">Zinc finger protein 34-like</fullName>
    </submittedName>
</protein>
<evidence type="ECO:0000256" key="5">
    <source>
        <dbReference type="ARBA" id="ARBA00022737"/>
    </source>
</evidence>
<dbReference type="GO" id="GO:0000978">
    <property type="term" value="F:RNA polymerase II cis-regulatory region sequence-specific DNA binding"/>
    <property type="evidence" value="ECO:0007669"/>
    <property type="project" value="TreeGrafter"/>
</dbReference>
<dbReference type="InterPro" id="IPR001909">
    <property type="entry name" value="KRAB"/>
</dbReference>
<dbReference type="Gene3D" id="3.30.160.60">
    <property type="entry name" value="Classic Zinc Finger"/>
    <property type="match status" value="7"/>
</dbReference>
<evidence type="ECO:0000259" key="14">
    <source>
        <dbReference type="PROSITE" id="PS50157"/>
    </source>
</evidence>
<dbReference type="GO" id="GO:0005667">
    <property type="term" value="C:transcription regulator complex"/>
    <property type="evidence" value="ECO:0007669"/>
    <property type="project" value="TreeGrafter"/>
</dbReference>
<evidence type="ECO:0000313" key="18">
    <source>
        <dbReference type="RefSeq" id="XP_025051602.1"/>
    </source>
</evidence>
<feature type="domain" description="C2H2-type" evidence="14">
    <location>
        <begin position="263"/>
        <end position="290"/>
    </location>
</feature>
<keyword evidence="10" id="KW-0804">Transcription</keyword>
<accession>A0A3Q0FWH1</accession>
<dbReference type="InterPro" id="IPR003655">
    <property type="entry name" value="aKRAB"/>
</dbReference>
<dbReference type="GO" id="GO:0000785">
    <property type="term" value="C:chromatin"/>
    <property type="evidence" value="ECO:0007669"/>
    <property type="project" value="TreeGrafter"/>
</dbReference>
<dbReference type="Pfam" id="PF00096">
    <property type="entry name" value="zf-C2H2"/>
    <property type="match status" value="2"/>
</dbReference>
<evidence type="ECO:0000256" key="9">
    <source>
        <dbReference type="ARBA" id="ARBA00023125"/>
    </source>
</evidence>
<evidence type="ECO:0000256" key="7">
    <source>
        <dbReference type="ARBA" id="ARBA00022833"/>
    </source>
</evidence>
<dbReference type="GO" id="GO:0042802">
    <property type="term" value="F:identical protein binding"/>
    <property type="evidence" value="ECO:0007669"/>
    <property type="project" value="UniProtKB-ARBA"/>
</dbReference>
<feature type="compositionally biased region" description="Basic and acidic residues" evidence="13">
    <location>
        <begin position="74"/>
        <end position="87"/>
    </location>
</feature>
<feature type="compositionally biased region" description="Acidic residues" evidence="13">
    <location>
        <begin position="93"/>
        <end position="106"/>
    </location>
</feature>
<dbReference type="Proteomes" id="UP000189705">
    <property type="component" value="Unplaced"/>
</dbReference>
<dbReference type="Gene3D" id="6.10.140.140">
    <property type="match status" value="1"/>
</dbReference>
<feature type="domain" description="C2H2-type" evidence="14">
    <location>
        <begin position="291"/>
        <end position="318"/>
    </location>
</feature>
<evidence type="ECO:0000256" key="6">
    <source>
        <dbReference type="ARBA" id="ARBA00022771"/>
    </source>
</evidence>
<dbReference type="FunFam" id="3.30.160.60:FF:000135">
    <property type="entry name" value="Zinc finger protein 358"/>
    <property type="match status" value="1"/>
</dbReference>
<feature type="domain" description="C2H2-type" evidence="14">
    <location>
        <begin position="235"/>
        <end position="262"/>
    </location>
</feature>
<evidence type="ECO:0000256" key="12">
    <source>
        <dbReference type="PROSITE-ProRule" id="PRU00042"/>
    </source>
</evidence>
<sequence>MRVPMALPFLREAFEDVAVYFTRKEWELLGDEDKELYRDQMLKNYRALVSLGYQGLTPDLICCIERGEVELRVSDEEDHGESSRSEDLLPDSCDLEDSWETSEEESSTGSLPASAPSLEAGREQRPPPRFRRESPSSQSSPPRPFLGGTRDSIFWLVLTSRNSASLCLRSIYQTSSKPYQCPQCGKSFTEASQLVRHQRIHTGEKPYQCPECGKSFTRASYMGKHQRIHTGEKPYQCPDCGKSFTHACNLDQHQRIHTGEKPYQCSECGKRFSCSSYLLRHQRIHTGEKPYQCPECGKSFAHSSSLIQHQRIHTGEKPYQCSECGKSFTQASHLIRHQMNHTGEKSHKCPECGKAFSLSYYLIRHQGIHTGEKPYQ</sequence>
<evidence type="ECO:0000256" key="2">
    <source>
        <dbReference type="ARBA" id="ARBA00004123"/>
    </source>
</evidence>
<dbReference type="SMART" id="SM00355">
    <property type="entry name" value="ZnF_C2H2"/>
    <property type="match status" value="7"/>
</dbReference>
<keyword evidence="17" id="KW-1185">Reference proteome</keyword>
<comment type="function">
    <text evidence="1">May be involved in transcriptional regulation.</text>
</comment>
<dbReference type="FunFam" id="3.30.160.60:FF:000496">
    <property type="entry name" value="Zinc finger with KRAB and SCAN domains 1"/>
    <property type="match status" value="1"/>
</dbReference>
<dbReference type="GO" id="GO:0000981">
    <property type="term" value="F:DNA-binding transcription factor activity, RNA polymerase II-specific"/>
    <property type="evidence" value="ECO:0007669"/>
    <property type="project" value="TreeGrafter"/>
</dbReference>
<dbReference type="SUPFAM" id="SSF57667">
    <property type="entry name" value="beta-beta-alpha zinc fingers"/>
    <property type="match status" value="4"/>
</dbReference>
<evidence type="ECO:0000256" key="8">
    <source>
        <dbReference type="ARBA" id="ARBA00023015"/>
    </source>
</evidence>
<evidence type="ECO:0000313" key="17">
    <source>
        <dbReference type="Proteomes" id="UP000189705"/>
    </source>
</evidence>
<keyword evidence="6 12" id="KW-0863">Zinc-finger</keyword>
<organism evidence="17 18">
    <name type="scientific">Alligator sinensis</name>
    <name type="common">Chinese alligator</name>
    <dbReference type="NCBI Taxonomy" id="38654"/>
    <lineage>
        <taxon>Eukaryota</taxon>
        <taxon>Metazoa</taxon>
        <taxon>Chordata</taxon>
        <taxon>Craniata</taxon>
        <taxon>Vertebrata</taxon>
        <taxon>Euteleostomi</taxon>
        <taxon>Archelosauria</taxon>
        <taxon>Archosauria</taxon>
        <taxon>Crocodylia</taxon>
        <taxon>Alligatoridae</taxon>
        <taxon>Alligatorinae</taxon>
        <taxon>Alligator</taxon>
    </lineage>
</organism>
<dbReference type="PANTHER" id="PTHR14003:SF23">
    <property type="entry name" value="ZINC FINGER PROTEIN 143"/>
    <property type="match status" value="1"/>
</dbReference>
<dbReference type="Pfam" id="PF13465">
    <property type="entry name" value="zf-H2C2_2"/>
    <property type="match status" value="3"/>
</dbReference>
<dbReference type="PANTHER" id="PTHR14003">
    <property type="entry name" value="TRANSCRIPTIONAL REPRESSOR PROTEIN YY"/>
    <property type="match status" value="1"/>
</dbReference>
<dbReference type="GO" id="GO:0031519">
    <property type="term" value="C:PcG protein complex"/>
    <property type="evidence" value="ECO:0007669"/>
    <property type="project" value="TreeGrafter"/>
</dbReference>
<dbReference type="SMART" id="SM00349">
    <property type="entry name" value="KRAB"/>
    <property type="match status" value="1"/>
</dbReference>
<keyword evidence="7" id="KW-0862">Zinc</keyword>
<proteinExistence type="inferred from homology"/>
<feature type="domain" description="C2H2-type" evidence="14">
    <location>
        <begin position="207"/>
        <end position="234"/>
    </location>
</feature>
<dbReference type="PROSITE" id="PS50157">
    <property type="entry name" value="ZINC_FINGER_C2H2_2"/>
    <property type="match status" value="7"/>
</dbReference>
<feature type="domain" description="C2H2-type" evidence="14">
    <location>
        <begin position="319"/>
        <end position="346"/>
    </location>
</feature>
<feature type="domain" description="KRAB" evidence="15">
    <location>
        <begin position="12"/>
        <end position="83"/>
    </location>
</feature>
<dbReference type="PROSITE" id="PS50806">
    <property type="entry name" value="KRAB_RELATED"/>
    <property type="match status" value="1"/>
</dbReference>
<dbReference type="CDD" id="cd07765">
    <property type="entry name" value="KRAB_A-box"/>
    <property type="match status" value="1"/>
</dbReference>
<comment type="similarity">
    <text evidence="3">Belongs to the krueppel C2H2-type zinc-finger protein family.</text>
</comment>
<feature type="domain" description="KRAB-related" evidence="16">
    <location>
        <begin position="9"/>
        <end position="73"/>
    </location>
</feature>
<feature type="region of interest" description="Disordered" evidence="13">
    <location>
        <begin position="74"/>
        <end position="146"/>
    </location>
</feature>
<feature type="domain" description="C2H2-type" evidence="14">
    <location>
        <begin position="347"/>
        <end position="374"/>
    </location>
</feature>
<keyword evidence="8" id="KW-0805">Transcription regulation</keyword>
<evidence type="ECO:0000256" key="13">
    <source>
        <dbReference type="SAM" id="MobiDB-lite"/>
    </source>
</evidence>
<dbReference type="FunFam" id="3.30.160.60:FF:002343">
    <property type="entry name" value="Zinc finger protein 33A"/>
    <property type="match status" value="2"/>
</dbReference>
<dbReference type="AlphaFoldDB" id="A0A3Q0FWH1"/>
<evidence type="ECO:0000259" key="16">
    <source>
        <dbReference type="PROSITE" id="PS50806"/>
    </source>
</evidence>
<comment type="subcellular location">
    <subcellularLocation>
        <location evidence="2">Nucleus</location>
    </subcellularLocation>
</comment>
<dbReference type="FunFam" id="3.30.160.60:FF:000358">
    <property type="entry name" value="zinc finger protein 24"/>
    <property type="match status" value="1"/>
</dbReference>
<name>A0A3Q0FWH1_ALLSI</name>
<dbReference type="InterPro" id="IPR036051">
    <property type="entry name" value="KRAB_dom_sf"/>
</dbReference>
<feature type="compositionally biased region" description="Basic and acidic residues" evidence="13">
    <location>
        <begin position="120"/>
        <end position="134"/>
    </location>
</feature>
<dbReference type="Pfam" id="PF01352">
    <property type="entry name" value="KRAB"/>
    <property type="match status" value="1"/>
</dbReference>
<dbReference type="InParanoid" id="A0A3Q0FWH1"/>
<keyword evidence="4" id="KW-0479">Metal-binding</keyword>
<evidence type="ECO:0000256" key="1">
    <source>
        <dbReference type="ARBA" id="ARBA00003767"/>
    </source>
</evidence>
<feature type="domain" description="C2H2-type" evidence="14">
    <location>
        <begin position="179"/>
        <end position="206"/>
    </location>
</feature>
<dbReference type="RefSeq" id="XP_025051602.1">
    <property type="nucleotide sequence ID" value="XM_025195817.1"/>
</dbReference>